<protein>
    <recommendedName>
        <fullName evidence="2">Retrovirus-related Pol polyprotein from transposon TNT 1-94-like beta-barrel domain-containing protein</fullName>
    </recommendedName>
</protein>
<evidence type="ECO:0000313" key="4">
    <source>
        <dbReference type="Proteomes" id="UP001151760"/>
    </source>
</evidence>
<organism evidence="3 4">
    <name type="scientific">Tanacetum coccineum</name>
    <dbReference type="NCBI Taxonomy" id="301880"/>
    <lineage>
        <taxon>Eukaryota</taxon>
        <taxon>Viridiplantae</taxon>
        <taxon>Streptophyta</taxon>
        <taxon>Embryophyta</taxon>
        <taxon>Tracheophyta</taxon>
        <taxon>Spermatophyta</taxon>
        <taxon>Magnoliopsida</taxon>
        <taxon>eudicotyledons</taxon>
        <taxon>Gunneridae</taxon>
        <taxon>Pentapetalae</taxon>
        <taxon>asterids</taxon>
        <taxon>campanulids</taxon>
        <taxon>Asterales</taxon>
        <taxon>Asteraceae</taxon>
        <taxon>Asteroideae</taxon>
        <taxon>Anthemideae</taxon>
        <taxon>Anthemidinae</taxon>
        <taxon>Tanacetum</taxon>
    </lineage>
</organism>
<sequence length="372" mass="42000">MQAVPPPMTGNYLPTGPDVEIDDSKYTYGPAKTQPELDTCVSNISTESSELVFEPVVNESQIEVQPKVWSDAPIIEEYESDSDDEYVSVKIEDLDTPSFANKQIKTSRKNLKNQSTKSQKPKVNNKEDYPHRNLKNKGIIDSGCSRHMTGNKAYLADFQDYNGGPVAFGGSKGYITGDLTQQCQPRQQSQQSDSEAHAFVSYVQKQRRNNHKDFHLCLFACFLSQHEPKKISEALEDESWVDAMQEDLLQFEIQKVWILVDLPYGKKAIGTKWEGIDYDEVCAPVIDEEVYVFQPPGFQDHKGSSESLQSGLKSLQRLHLECCNRKFFSEYAWSTNLDRKFQQQGGCHFLARRSLLGIAKATIVATSTTEAL</sequence>
<feature type="domain" description="Retrovirus-related Pol polyprotein from transposon TNT 1-94-like beta-barrel" evidence="2">
    <location>
        <begin position="139"/>
        <end position="172"/>
    </location>
</feature>
<evidence type="ECO:0000313" key="3">
    <source>
        <dbReference type="EMBL" id="GJT33951.1"/>
    </source>
</evidence>
<dbReference type="Pfam" id="PF22936">
    <property type="entry name" value="Pol_BBD"/>
    <property type="match status" value="1"/>
</dbReference>
<reference evidence="3" key="1">
    <citation type="journal article" date="2022" name="Int. J. Mol. Sci.">
        <title>Draft Genome of Tanacetum Coccineum: Genomic Comparison of Closely Related Tanacetum-Family Plants.</title>
        <authorList>
            <person name="Yamashiro T."/>
            <person name="Shiraishi A."/>
            <person name="Nakayama K."/>
            <person name="Satake H."/>
        </authorList>
    </citation>
    <scope>NUCLEOTIDE SEQUENCE</scope>
</reference>
<reference evidence="3" key="2">
    <citation type="submission" date="2022-01" db="EMBL/GenBank/DDBJ databases">
        <authorList>
            <person name="Yamashiro T."/>
            <person name="Shiraishi A."/>
            <person name="Satake H."/>
            <person name="Nakayama K."/>
        </authorList>
    </citation>
    <scope>NUCLEOTIDE SEQUENCE</scope>
</reference>
<keyword evidence="4" id="KW-1185">Reference proteome</keyword>
<comment type="caution">
    <text evidence="3">The sequence shown here is derived from an EMBL/GenBank/DDBJ whole genome shotgun (WGS) entry which is preliminary data.</text>
</comment>
<dbReference type="Proteomes" id="UP001151760">
    <property type="component" value="Unassembled WGS sequence"/>
</dbReference>
<accession>A0ABQ5D3N7</accession>
<proteinExistence type="predicted"/>
<evidence type="ECO:0000259" key="2">
    <source>
        <dbReference type="Pfam" id="PF22936"/>
    </source>
</evidence>
<name>A0ABQ5D3N7_9ASTR</name>
<feature type="region of interest" description="Disordered" evidence="1">
    <location>
        <begin position="100"/>
        <end position="140"/>
    </location>
</feature>
<gene>
    <name evidence="3" type="ORF">Tco_0924370</name>
</gene>
<evidence type="ECO:0000256" key="1">
    <source>
        <dbReference type="SAM" id="MobiDB-lite"/>
    </source>
</evidence>
<dbReference type="EMBL" id="BQNB010014921">
    <property type="protein sequence ID" value="GJT33951.1"/>
    <property type="molecule type" value="Genomic_DNA"/>
</dbReference>
<feature type="compositionally biased region" description="Polar residues" evidence="1">
    <location>
        <begin position="112"/>
        <end position="122"/>
    </location>
</feature>
<dbReference type="InterPro" id="IPR054722">
    <property type="entry name" value="PolX-like_BBD"/>
</dbReference>